<dbReference type="PROSITE" id="PS50811">
    <property type="entry name" value="WRKY"/>
    <property type="match status" value="1"/>
</dbReference>
<keyword evidence="5" id="KW-0539">Nucleus</keyword>
<dbReference type="SUPFAM" id="SSF118290">
    <property type="entry name" value="WRKY DNA-binding domain"/>
    <property type="match status" value="1"/>
</dbReference>
<keyword evidence="3" id="KW-0238">DNA-binding</keyword>
<dbReference type="SMART" id="SM00774">
    <property type="entry name" value="WRKY"/>
    <property type="match status" value="1"/>
</dbReference>
<evidence type="ECO:0000256" key="5">
    <source>
        <dbReference type="ARBA" id="ARBA00023242"/>
    </source>
</evidence>
<evidence type="ECO:0000313" key="8">
    <source>
        <dbReference type="EMBL" id="CAD6236213.1"/>
    </source>
</evidence>
<dbReference type="GO" id="GO:0003700">
    <property type="term" value="F:DNA-binding transcription factor activity"/>
    <property type="evidence" value="ECO:0007669"/>
    <property type="project" value="InterPro"/>
</dbReference>
<keyword evidence="4" id="KW-0804">Transcription</keyword>
<sequence length="351" mass="38285">MTFQQDAKLFDVLAMGYHLNTQLQALLGRPLDSLGQQKVMAFSQELSRVFEKLCLLGCGLCLDCLITNIHRAVARSDSGEVLTPVKKSREEGVTRKEITASPYNDGYEWRKYGQKNIQNCNFVRYYFRCSRDRRCEAKKKVQQQDGSRGQQLPPMFEVTYVNEHTCHVLRAIANGDAARMAASPRTTNPYRDLGVVDTARDGGGGVPFDDLSSSFPRIGGGSGSAQENETIVSCLADVIRGAAPSPLPSPWPPAAEAGARDPAAASYVPPPMQASAGHSASVGVAEDGGAMTTTTTMMIDDTDFCWDPSSFCAVGEADQDQLMMDHRDMHVDVARLADTVWPRHTSAGAWR</sequence>
<comment type="subcellular location">
    <subcellularLocation>
        <location evidence="1">Nucleus</location>
    </subcellularLocation>
</comment>
<dbReference type="AlphaFoldDB" id="A0A811P8L5"/>
<gene>
    <name evidence="8" type="ORF">NCGR_LOCUS24185</name>
</gene>
<protein>
    <recommendedName>
        <fullName evidence="7">WRKY domain-containing protein</fullName>
    </recommendedName>
</protein>
<name>A0A811P8L5_9POAL</name>
<dbReference type="EMBL" id="CAJGYO010000006">
    <property type="protein sequence ID" value="CAD6236213.1"/>
    <property type="molecule type" value="Genomic_DNA"/>
</dbReference>
<keyword evidence="2" id="KW-0805">Transcription regulation</keyword>
<evidence type="ECO:0000256" key="3">
    <source>
        <dbReference type="ARBA" id="ARBA00023125"/>
    </source>
</evidence>
<evidence type="ECO:0000256" key="2">
    <source>
        <dbReference type="ARBA" id="ARBA00023015"/>
    </source>
</evidence>
<dbReference type="InterPro" id="IPR044810">
    <property type="entry name" value="WRKY_plant"/>
</dbReference>
<accession>A0A811P8L5</accession>
<evidence type="ECO:0000256" key="1">
    <source>
        <dbReference type="ARBA" id="ARBA00004123"/>
    </source>
</evidence>
<organism evidence="8 9">
    <name type="scientific">Miscanthus lutarioriparius</name>
    <dbReference type="NCBI Taxonomy" id="422564"/>
    <lineage>
        <taxon>Eukaryota</taxon>
        <taxon>Viridiplantae</taxon>
        <taxon>Streptophyta</taxon>
        <taxon>Embryophyta</taxon>
        <taxon>Tracheophyta</taxon>
        <taxon>Spermatophyta</taxon>
        <taxon>Magnoliopsida</taxon>
        <taxon>Liliopsida</taxon>
        <taxon>Poales</taxon>
        <taxon>Poaceae</taxon>
        <taxon>PACMAD clade</taxon>
        <taxon>Panicoideae</taxon>
        <taxon>Andropogonodae</taxon>
        <taxon>Andropogoneae</taxon>
        <taxon>Saccharinae</taxon>
        <taxon>Miscanthus</taxon>
    </lineage>
</organism>
<evidence type="ECO:0000313" key="9">
    <source>
        <dbReference type="Proteomes" id="UP000604825"/>
    </source>
</evidence>
<feature type="region of interest" description="Disordered" evidence="6">
    <location>
        <begin position="206"/>
        <end position="226"/>
    </location>
</feature>
<evidence type="ECO:0000256" key="4">
    <source>
        <dbReference type="ARBA" id="ARBA00023163"/>
    </source>
</evidence>
<evidence type="ECO:0000256" key="6">
    <source>
        <dbReference type="SAM" id="MobiDB-lite"/>
    </source>
</evidence>
<reference evidence="8" key="1">
    <citation type="submission" date="2020-10" db="EMBL/GenBank/DDBJ databases">
        <authorList>
            <person name="Han B."/>
            <person name="Lu T."/>
            <person name="Zhao Q."/>
            <person name="Huang X."/>
            <person name="Zhao Y."/>
        </authorList>
    </citation>
    <scope>NUCLEOTIDE SEQUENCE</scope>
</reference>
<dbReference type="GO" id="GO:0043565">
    <property type="term" value="F:sequence-specific DNA binding"/>
    <property type="evidence" value="ECO:0007669"/>
    <property type="project" value="InterPro"/>
</dbReference>
<dbReference type="Gene3D" id="2.20.25.80">
    <property type="entry name" value="WRKY domain"/>
    <property type="match status" value="1"/>
</dbReference>
<dbReference type="Pfam" id="PF03106">
    <property type="entry name" value="WRKY"/>
    <property type="match status" value="1"/>
</dbReference>
<dbReference type="Proteomes" id="UP000604825">
    <property type="component" value="Unassembled WGS sequence"/>
</dbReference>
<dbReference type="InterPro" id="IPR003657">
    <property type="entry name" value="WRKY_dom"/>
</dbReference>
<dbReference type="PANTHER" id="PTHR31282">
    <property type="entry name" value="WRKY TRANSCRIPTION FACTOR 21-RELATED"/>
    <property type="match status" value="1"/>
</dbReference>
<proteinExistence type="predicted"/>
<dbReference type="GO" id="GO:0005634">
    <property type="term" value="C:nucleus"/>
    <property type="evidence" value="ECO:0007669"/>
    <property type="project" value="UniProtKB-SubCell"/>
</dbReference>
<comment type="caution">
    <text evidence="8">The sequence shown here is derived from an EMBL/GenBank/DDBJ whole genome shotgun (WGS) entry which is preliminary data.</text>
</comment>
<dbReference type="InterPro" id="IPR036576">
    <property type="entry name" value="WRKY_dom_sf"/>
</dbReference>
<evidence type="ECO:0000259" key="7">
    <source>
        <dbReference type="PROSITE" id="PS50811"/>
    </source>
</evidence>
<dbReference type="OrthoDB" id="648354at2759"/>
<keyword evidence="9" id="KW-1185">Reference proteome</keyword>
<feature type="domain" description="WRKY" evidence="7">
    <location>
        <begin position="104"/>
        <end position="169"/>
    </location>
</feature>